<proteinExistence type="predicted"/>
<organism evidence="1 2">
    <name type="scientific">Parapedobacter koreensis</name>
    <dbReference type="NCBI Taxonomy" id="332977"/>
    <lineage>
        <taxon>Bacteria</taxon>
        <taxon>Pseudomonadati</taxon>
        <taxon>Bacteroidota</taxon>
        <taxon>Sphingobacteriia</taxon>
        <taxon>Sphingobacteriales</taxon>
        <taxon>Sphingobacteriaceae</taxon>
        <taxon>Parapedobacter</taxon>
    </lineage>
</organism>
<dbReference type="AlphaFoldDB" id="A0A1H7EZ10"/>
<evidence type="ECO:0000313" key="1">
    <source>
        <dbReference type="EMBL" id="SEK19126.1"/>
    </source>
</evidence>
<accession>A0A1H7EZ10</accession>
<protein>
    <submittedName>
        <fullName evidence="1">Uncharacterized protein</fullName>
    </submittedName>
</protein>
<evidence type="ECO:0000313" key="2">
    <source>
        <dbReference type="Proteomes" id="UP000198916"/>
    </source>
</evidence>
<sequence length="41" mass="4673">MNHLTEVTSPTQDSTGCLFVRKLVVLQYTSYCNLGYLYSNL</sequence>
<dbReference type="Proteomes" id="UP000198916">
    <property type="component" value="Unassembled WGS sequence"/>
</dbReference>
<dbReference type="EMBL" id="FNZR01000001">
    <property type="protein sequence ID" value="SEK19126.1"/>
    <property type="molecule type" value="Genomic_DNA"/>
</dbReference>
<keyword evidence="2" id="KW-1185">Reference proteome</keyword>
<reference evidence="2" key="1">
    <citation type="submission" date="2016-10" db="EMBL/GenBank/DDBJ databases">
        <authorList>
            <person name="Varghese N."/>
            <person name="Submissions S."/>
        </authorList>
    </citation>
    <scope>NUCLEOTIDE SEQUENCE [LARGE SCALE GENOMIC DNA]</scope>
    <source>
        <strain evidence="2">Jip14</strain>
    </source>
</reference>
<dbReference type="STRING" id="332977.SAMN05421740_101142"/>
<name>A0A1H7EZ10_9SPHI</name>
<gene>
    <name evidence="1" type="ORF">SAMN05421740_101142</name>
</gene>